<name>I2GIN8_9BACT</name>
<evidence type="ECO:0000313" key="2">
    <source>
        <dbReference type="EMBL" id="CCH53763.1"/>
    </source>
</evidence>
<keyword evidence="3" id="KW-1185">Reference proteome</keyword>
<evidence type="ECO:0000256" key="1">
    <source>
        <dbReference type="SAM" id="SignalP"/>
    </source>
</evidence>
<feature type="signal peptide" evidence="1">
    <location>
        <begin position="1"/>
        <end position="20"/>
    </location>
</feature>
<dbReference type="OrthoDB" id="1436925at2"/>
<dbReference type="EMBL" id="CAIT01000006">
    <property type="protein sequence ID" value="CCH53763.1"/>
    <property type="molecule type" value="Genomic_DNA"/>
</dbReference>
<dbReference type="Proteomes" id="UP000009309">
    <property type="component" value="Unassembled WGS sequence"/>
</dbReference>
<sequence>MTKCVVLSVSLLATVGLLQACTDSGASSITEAEDEVFAVHNEVMPRIGHLMKLRKQLKLRVHALDSLQQTGQSATASIQNEEKREEALRLIKNLTTADSLMVHWMAHYNGDTLDRLPAEQALHYLEQEKETIDDVKSKINTSIHQAEAFFSKP</sequence>
<proteinExistence type="predicted"/>
<dbReference type="RefSeq" id="WP_009282343.1">
    <property type="nucleotide sequence ID" value="NZ_CAIT01000006.1"/>
</dbReference>
<organism evidence="2 3">
    <name type="scientific">Fibrisoma limi BUZ 3</name>
    <dbReference type="NCBI Taxonomy" id="1185876"/>
    <lineage>
        <taxon>Bacteria</taxon>
        <taxon>Pseudomonadati</taxon>
        <taxon>Bacteroidota</taxon>
        <taxon>Cytophagia</taxon>
        <taxon>Cytophagales</taxon>
        <taxon>Spirosomataceae</taxon>
        <taxon>Fibrisoma</taxon>
    </lineage>
</organism>
<dbReference type="AlphaFoldDB" id="I2GIN8"/>
<dbReference type="STRING" id="1185876.BN8_02884"/>
<gene>
    <name evidence="2" type="ORF">BN8_02884</name>
</gene>
<keyword evidence="1" id="KW-0732">Signal</keyword>
<dbReference type="PROSITE" id="PS51257">
    <property type="entry name" value="PROKAR_LIPOPROTEIN"/>
    <property type="match status" value="1"/>
</dbReference>
<dbReference type="eggNOG" id="ENOG50335T3">
    <property type="taxonomic scope" value="Bacteria"/>
</dbReference>
<feature type="chain" id="PRO_5003659904" evidence="1">
    <location>
        <begin position="21"/>
        <end position="153"/>
    </location>
</feature>
<evidence type="ECO:0000313" key="3">
    <source>
        <dbReference type="Proteomes" id="UP000009309"/>
    </source>
</evidence>
<reference evidence="2 3" key="1">
    <citation type="journal article" date="2012" name="J. Bacteriol.">
        <title>Genome Sequence of the Filamentous Bacterium Fibrisoma limi BUZ 3T.</title>
        <authorList>
            <person name="Filippini M."/>
            <person name="Qi W."/>
            <person name="Jaenicke S."/>
            <person name="Goesmann A."/>
            <person name="Smits T.H."/>
            <person name="Bagheri H.C."/>
        </authorList>
    </citation>
    <scope>NUCLEOTIDE SEQUENCE [LARGE SCALE GENOMIC DNA]</scope>
    <source>
        <strain evidence="3">BUZ 3T</strain>
    </source>
</reference>
<comment type="caution">
    <text evidence="2">The sequence shown here is derived from an EMBL/GenBank/DDBJ whole genome shotgun (WGS) entry which is preliminary data.</text>
</comment>
<accession>I2GIN8</accession>
<protein>
    <submittedName>
        <fullName evidence="2">Viral A-type inclusion protein</fullName>
    </submittedName>
</protein>